<dbReference type="GO" id="GO:0006508">
    <property type="term" value="P:proteolysis"/>
    <property type="evidence" value="ECO:0007669"/>
    <property type="project" value="UniProtKB-KW"/>
</dbReference>
<dbReference type="Proteomes" id="UP001163046">
    <property type="component" value="Unassembled WGS sequence"/>
</dbReference>
<dbReference type="PROSITE" id="PS00134">
    <property type="entry name" value="TRYPSIN_HIS"/>
    <property type="match status" value="1"/>
</dbReference>
<evidence type="ECO:0000256" key="4">
    <source>
        <dbReference type="ARBA" id="ARBA00023157"/>
    </source>
</evidence>
<dbReference type="OrthoDB" id="93664at2759"/>
<sequence length="363" mass="40047">MNVLLFLVSFLFRSHLVEGFDRKAGKTGKGVSSRHRIHHNKVHGGWSAWSTAFSCTKSCSGGVLIRARLCNSPAPQNGGQTCQGPGTQLRLCNTQPCRKPSLSSVCGERNTSYVVRGNISSPRAWPWQAGIKLSNDNTILCGGSLINAEWVLTAAHCVYGLVRGQRMDRTGCVVPRKGVKVILGEYNARTVEGYEVHKKISKICRHSNYNHVTLDYDIALLRLESPLQAFNDTMSPVCLPTGLTRFPSGTYCWVTGFSKKRRTKRDTTLLRQAELPLQPLAYCKQQYPHYTITPRMLCAGFEDGGLDSCHGDSGGPLVCQEIESGKFVQIGVVSWASACAQPGKPGVYTNVKYLVPWINRIIR</sequence>
<dbReference type="PROSITE" id="PS50092">
    <property type="entry name" value="TSP1"/>
    <property type="match status" value="1"/>
</dbReference>
<keyword evidence="4" id="KW-1015">Disulfide bond</keyword>
<feature type="domain" description="Peptidase S1" evidence="7">
    <location>
        <begin position="114"/>
        <end position="363"/>
    </location>
</feature>
<dbReference type="FunFam" id="2.20.100.10:FF:000001">
    <property type="entry name" value="semaphorin-5A isoform X1"/>
    <property type="match status" value="1"/>
</dbReference>
<keyword evidence="3 5" id="KW-0720">Serine protease</keyword>
<evidence type="ECO:0000313" key="9">
    <source>
        <dbReference type="Proteomes" id="UP001163046"/>
    </source>
</evidence>
<dbReference type="InterPro" id="IPR033116">
    <property type="entry name" value="TRYPSIN_SER"/>
</dbReference>
<gene>
    <name evidence="8" type="primary">PRSS8</name>
    <name evidence="8" type="ORF">OS493_020396</name>
</gene>
<keyword evidence="1 5" id="KW-0645">Protease</keyword>
<dbReference type="InterPro" id="IPR000884">
    <property type="entry name" value="TSP1_rpt"/>
</dbReference>
<dbReference type="Gene3D" id="2.40.10.10">
    <property type="entry name" value="Trypsin-like serine proteases"/>
    <property type="match status" value="1"/>
</dbReference>
<dbReference type="SUPFAM" id="SSF50494">
    <property type="entry name" value="Trypsin-like serine proteases"/>
    <property type="match status" value="1"/>
</dbReference>
<dbReference type="PANTHER" id="PTHR24252">
    <property type="entry name" value="ACROSIN-RELATED"/>
    <property type="match status" value="1"/>
</dbReference>
<evidence type="ECO:0000256" key="1">
    <source>
        <dbReference type="ARBA" id="ARBA00022670"/>
    </source>
</evidence>
<dbReference type="PANTHER" id="PTHR24252:SF11">
    <property type="entry name" value="ATRIAL NATRIURETIC PEPTIDE-CONVERTING ENZYME ISOFORM X1"/>
    <property type="match status" value="1"/>
</dbReference>
<dbReference type="SUPFAM" id="SSF82895">
    <property type="entry name" value="TSP-1 type 1 repeat"/>
    <property type="match status" value="1"/>
</dbReference>
<evidence type="ECO:0000256" key="5">
    <source>
        <dbReference type="RuleBase" id="RU363034"/>
    </source>
</evidence>
<dbReference type="SMART" id="SM00020">
    <property type="entry name" value="Tryp_SPc"/>
    <property type="match status" value="1"/>
</dbReference>
<dbReference type="InterPro" id="IPR001254">
    <property type="entry name" value="Trypsin_dom"/>
</dbReference>
<dbReference type="InterPro" id="IPR009003">
    <property type="entry name" value="Peptidase_S1_PA"/>
</dbReference>
<dbReference type="Pfam" id="PF00089">
    <property type="entry name" value="Trypsin"/>
    <property type="match status" value="1"/>
</dbReference>
<feature type="chain" id="PRO_5040936139" evidence="6">
    <location>
        <begin position="20"/>
        <end position="363"/>
    </location>
</feature>
<protein>
    <submittedName>
        <fullName evidence="8">Prostasin</fullName>
        <ecNumber evidence="8">3.4.21.59</ecNumber>
    </submittedName>
</protein>
<proteinExistence type="predicted"/>
<keyword evidence="6" id="KW-0732">Signal</keyword>
<dbReference type="Gene3D" id="2.20.100.10">
    <property type="entry name" value="Thrombospondin type-1 (TSP1) repeat"/>
    <property type="match status" value="1"/>
</dbReference>
<dbReference type="InterPro" id="IPR001314">
    <property type="entry name" value="Peptidase_S1A"/>
</dbReference>
<dbReference type="FunFam" id="2.40.10.10:FF:000003">
    <property type="entry name" value="Transmembrane serine protease 3"/>
    <property type="match status" value="1"/>
</dbReference>
<evidence type="ECO:0000256" key="3">
    <source>
        <dbReference type="ARBA" id="ARBA00022825"/>
    </source>
</evidence>
<dbReference type="AlphaFoldDB" id="A0A9W9ZBL6"/>
<keyword evidence="2 5" id="KW-0378">Hydrolase</keyword>
<organism evidence="8 9">
    <name type="scientific">Desmophyllum pertusum</name>
    <dbReference type="NCBI Taxonomy" id="174260"/>
    <lineage>
        <taxon>Eukaryota</taxon>
        <taxon>Metazoa</taxon>
        <taxon>Cnidaria</taxon>
        <taxon>Anthozoa</taxon>
        <taxon>Hexacorallia</taxon>
        <taxon>Scleractinia</taxon>
        <taxon>Caryophylliina</taxon>
        <taxon>Caryophylliidae</taxon>
        <taxon>Desmophyllum</taxon>
    </lineage>
</organism>
<dbReference type="PROSITE" id="PS50240">
    <property type="entry name" value="TRYPSIN_DOM"/>
    <property type="match status" value="1"/>
</dbReference>
<evidence type="ECO:0000256" key="6">
    <source>
        <dbReference type="SAM" id="SignalP"/>
    </source>
</evidence>
<dbReference type="InterPro" id="IPR036383">
    <property type="entry name" value="TSP1_rpt_sf"/>
</dbReference>
<keyword evidence="9" id="KW-1185">Reference proteome</keyword>
<feature type="signal peptide" evidence="6">
    <location>
        <begin position="1"/>
        <end position="19"/>
    </location>
</feature>
<dbReference type="InterPro" id="IPR018114">
    <property type="entry name" value="TRYPSIN_HIS"/>
</dbReference>
<dbReference type="PRINTS" id="PR00722">
    <property type="entry name" value="CHYMOTRYPSIN"/>
</dbReference>
<comment type="caution">
    <text evidence="8">The sequence shown here is derived from an EMBL/GenBank/DDBJ whole genome shotgun (WGS) entry which is preliminary data.</text>
</comment>
<dbReference type="Pfam" id="PF00090">
    <property type="entry name" value="TSP_1"/>
    <property type="match status" value="1"/>
</dbReference>
<dbReference type="CDD" id="cd00190">
    <property type="entry name" value="Tryp_SPc"/>
    <property type="match status" value="1"/>
</dbReference>
<name>A0A9W9ZBL6_9CNID</name>
<evidence type="ECO:0000313" key="8">
    <source>
        <dbReference type="EMBL" id="KAJ7378798.1"/>
    </source>
</evidence>
<evidence type="ECO:0000256" key="2">
    <source>
        <dbReference type="ARBA" id="ARBA00022801"/>
    </source>
</evidence>
<dbReference type="InterPro" id="IPR043504">
    <property type="entry name" value="Peptidase_S1_PA_chymotrypsin"/>
</dbReference>
<dbReference type="PROSITE" id="PS00135">
    <property type="entry name" value="TRYPSIN_SER"/>
    <property type="match status" value="1"/>
</dbReference>
<reference evidence="8" key="1">
    <citation type="submission" date="2023-01" db="EMBL/GenBank/DDBJ databases">
        <title>Genome assembly of the deep-sea coral Lophelia pertusa.</title>
        <authorList>
            <person name="Herrera S."/>
            <person name="Cordes E."/>
        </authorList>
    </citation>
    <scope>NUCLEOTIDE SEQUENCE</scope>
    <source>
        <strain evidence="8">USNM1676648</strain>
        <tissue evidence="8">Polyp</tissue>
    </source>
</reference>
<accession>A0A9W9ZBL6</accession>
<dbReference type="EC" id="3.4.21.59" evidence="8"/>
<dbReference type="EMBL" id="MU826362">
    <property type="protein sequence ID" value="KAJ7378798.1"/>
    <property type="molecule type" value="Genomic_DNA"/>
</dbReference>
<evidence type="ECO:0000259" key="7">
    <source>
        <dbReference type="PROSITE" id="PS50240"/>
    </source>
</evidence>
<dbReference type="GO" id="GO:0004252">
    <property type="term" value="F:serine-type endopeptidase activity"/>
    <property type="evidence" value="ECO:0007669"/>
    <property type="project" value="UniProtKB-EC"/>
</dbReference>
<dbReference type="SMART" id="SM00209">
    <property type="entry name" value="TSP1"/>
    <property type="match status" value="1"/>
</dbReference>